<comment type="caution">
    <text evidence="2">The sequence shown here is derived from an EMBL/GenBank/DDBJ whole genome shotgun (WGS) entry which is preliminary data.</text>
</comment>
<gene>
    <name evidence="2" type="ORF">CRG98_042133</name>
</gene>
<protein>
    <submittedName>
        <fullName evidence="2">Uncharacterized protein</fullName>
    </submittedName>
</protein>
<organism evidence="2 3">
    <name type="scientific">Punica granatum</name>
    <name type="common">Pomegranate</name>
    <dbReference type="NCBI Taxonomy" id="22663"/>
    <lineage>
        <taxon>Eukaryota</taxon>
        <taxon>Viridiplantae</taxon>
        <taxon>Streptophyta</taxon>
        <taxon>Embryophyta</taxon>
        <taxon>Tracheophyta</taxon>
        <taxon>Spermatophyta</taxon>
        <taxon>Magnoliopsida</taxon>
        <taxon>eudicotyledons</taxon>
        <taxon>Gunneridae</taxon>
        <taxon>Pentapetalae</taxon>
        <taxon>rosids</taxon>
        <taxon>malvids</taxon>
        <taxon>Myrtales</taxon>
        <taxon>Lythraceae</taxon>
        <taxon>Punica</taxon>
    </lineage>
</organism>
<reference evidence="2 3" key="1">
    <citation type="submission" date="2017-11" db="EMBL/GenBank/DDBJ databases">
        <title>De-novo sequencing of pomegranate (Punica granatum L.) genome.</title>
        <authorList>
            <person name="Akparov Z."/>
            <person name="Amiraslanov A."/>
            <person name="Hajiyeva S."/>
            <person name="Abbasov M."/>
            <person name="Kaur K."/>
            <person name="Hamwieh A."/>
            <person name="Solovyev V."/>
            <person name="Salamov A."/>
            <person name="Braich B."/>
            <person name="Kosarev P."/>
            <person name="Mahmoud A."/>
            <person name="Hajiyev E."/>
            <person name="Babayeva S."/>
            <person name="Izzatullayeva V."/>
            <person name="Mammadov A."/>
            <person name="Mammadov A."/>
            <person name="Sharifova S."/>
            <person name="Ojaghi J."/>
            <person name="Eynullazada K."/>
            <person name="Bayramov B."/>
            <person name="Abdulazimova A."/>
            <person name="Shahmuradov I."/>
        </authorList>
    </citation>
    <scope>NUCLEOTIDE SEQUENCE [LARGE SCALE GENOMIC DNA]</scope>
    <source>
        <strain evidence="3">cv. AG2017</strain>
        <tissue evidence="2">Leaf</tissue>
    </source>
</reference>
<accession>A0A2I0I0I2</accession>
<evidence type="ECO:0000313" key="3">
    <source>
        <dbReference type="Proteomes" id="UP000233551"/>
    </source>
</evidence>
<evidence type="ECO:0000256" key="1">
    <source>
        <dbReference type="SAM" id="MobiDB-lite"/>
    </source>
</evidence>
<sequence>MPGWCLFWRSLNARTIRSPAIPRQFQARRLMVPPIIPEKKNKEEEEEEGQSPNPPFNLQEIESNPMKSIHRVL</sequence>
<proteinExistence type="predicted"/>
<feature type="region of interest" description="Disordered" evidence="1">
    <location>
        <begin position="34"/>
        <end position="73"/>
    </location>
</feature>
<dbReference type="EMBL" id="PGOL01004382">
    <property type="protein sequence ID" value="PKI37471.1"/>
    <property type="molecule type" value="Genomic_DNA"/>
</dbReference>
<keyword evidence="3" id="KW-1185">Reference proteome</keyword>
<evidence type="ECO:0000313" key="2">
    <source>
        <dbReference type="EMBL" id="PKI37471.1"/>
    </source>
</evidence>
<dbReference type="Proteomes" id="UP000233551">
    <property type="component" value="Unassembled WGS sequence"/>
</dbReference>
<dbReference type="AlphaFoldDB" id="A0A2I0I0I2"/>
<name>A0A2I0I0I2_PUNGR</name>